<dbReference type="InterPro" id="IPR045082">
    <property type="entry name" value="ATP_syn_F0_a_bact/chloroplast"/>
</dbReference>
<dbReference type="EMBL" id="LR862152">
    <property type="protein sequence ID" value="CAD1834776.1"/>
    <property type="molecule type" value="Genomic_DNA"/>
</dbReference>
<dbReference type="GO" id="GO:0005840">
    <property type="term" value="C:ribosome"/>
    <property type="evidence" value="ECO:0007669"/>
    <property type="project" value="InterPro"/>
</dbReference>
<name>A0A6V7PVX4_ANACO</name>
<dbReference type="InterPro" id="IPR001865">
    <property type="entry name" value="Ribosomal_uS2"/>
</dbReference>
<comment type="similarity">
    <text evidence="1">Belongs to the universal ribosomal protein uS2 family.</text>
</comment>
<dbReference type="GO" id="GO:0015986">
    <property type="term" value="P:proton motive force-driven ATP synthesis"/>
    <property type="evidence" value="ECO:0007669"/>
    <property type="project" value="InterPro"/>
</dbReference>
<accession>A0A6V7PVX4</accession>
<gene>
    <name evidence="2" type="ORF">CB5_LOCUS17987</name>
</gene>
<dbReference type="Gene3D" id="3.40.50.10490">
    <property type="entry name" value="Glucose-6-phosphate isomerase like protein, domain 1"/>
    <property type="match status" value="1"/>
</dbReference>
<organism evidence="2">
    <name type="scientific">Ananas comosus var. bracteatus</name>
    <name type="common">red pineapple</name>
    <dbReference type="NCBI Taxonomy" id="296719"/>
    <lineage>
        <taxon>Eukaryota</taxon>
        <taxon>Viridiplantae</taxon>
        <taxon>Streptophyta</taxon>
        <taxon>Embryophyta</taxon>
        <taxon>Tracheophyta</taxon>
        <taxon>Spermatophyta</taxon>
        <taxon>Magnoliopsida</taxon>
        <taxon>Liliopsida</taxon>
        <taxon>Poales</taxon>
        <taxon>Bromeliaceae</taxon>
        <taxon>Bromelioideae</taxon>
        <taxon>Ananas</taxon>
    </lineage>
</organism>
<proteinExistence type="inferred from homology"/>
<dbReference type="GO" id="GO:0015078">
    <property type="term" value="F:proton transmembrane transporter activity"/>
    <property type="evidence" value="ECO:0007669"/>
    <property type="project" value="InterPro"/>
</dbReference>
<protein>
    <submittedName>
        <fullName evidence="2">Uncharacterized protein</fullName>
    </submittedName>
</protein>
<dbReference type="GO" id="GO:0006412">
    <property type="term" value="P:translation"/>
    <property type="evidence" value="ECO:0007669"/>
    <property type="project" value="InterPro"/>
</dbReference>
<dbReference type="AlphaFoldDB" id="A0A6V7PVX4"/>
<dbReference type="GO" id="GO:0045259">
    <property type="term" value="C:proton-transporting ATP synthase complex"/>
    <property type="evidence" value="ECO:0007669"/>
    <property type="project" value="InterPro"/>
</dbReference>
<dbReference type="Pfam" id="PF00318">
    <property type="entry name" value="Ribosomal_S2"/>
    <property type="match status" value="1"/>
</dbReference>
<evidence type="ECO:0000313" key="2">
    <source>
        <dbReference type="EMBL" id="CAD1834776.1"/>
    </source>
</evidence>
<dbReference type="GO" id="GO:0003735">
    <property type="term" value="F:structural constituent of ribosome"/>
    <property type="evidence" value="ECO:0007669"/>
    <property type="project" value="InterPro"/>
</dbReference>
<dbReference type="Gene3D" id="1.10.287.610">
    <property type="entry name" value="Helix hairpin bin"/>
    <property type="match status" value="1"/>
</dbReference>
<dbReference type="InterPro" id="IPR023591">
    <property type="entry name" value="Ribosomal_uS2_flav_dom_sf"/>
</dbReference>
<dbReference type="PANTHER" id="PTHR42823:SF3">
    <property type="entry name" value="ATP SYNTHASE SUBUNIT A, CHLOROPLASTIC"/>
    <property type="match status" value="1"/>
</dbReference>
<reference evidence="2" key="1">
    <citation type="submission" date="2020-07" db="EMBL/GenBank/DDBJ databases">
        <authorList>
            <person name="Lin J."/>
        </authorList>
    </citation>
    <scope>NUCLEOTIDE SEQUENCE</scope>
</reference>
<dbReference type="SUPFAM" id="SSF52313">
    <property type="entry name" value="Ribosomal protein S2"/>
    <property type="match status" value="1"/>
</dbReference>
<sequence length="293" mass="32720">MAAMLKRKLSTLQTYLGGIKYMTGLPDIVIIVDQQEEYTALRECAILGFRRFVLIDTNLSAIWLYDISGVEVGQHFYWQIGGLQIHAQVLITSWVVIAILCALLPWKIIQLPHGELAAPTNDIKYYCCFSLTHGAERFYGNGGSIRCLSNEKLEHRYGLSKSMEGGLRETITTIIITCMIPSSWTNHINSCINSLSSFEVSINSSISGGTDNYIQIESNFRLIRALGILWIEDMVSMDPIQFHSEEDLIKIVSILIKERQFMGGSMGSVVVPDGSQAADSMVFPLNQNSKIKV</sequence>
<dbReference type="PANTHER" id="PTHR42823">
    <property type="entry name" value="ATP SYNTHASE SUBUNIT A, CHLOROPLASTIC"/>
    <property type="match status" value="1"/>
</dbReference>
<evidence type="ECO:0000256" key="1">
    <source>
        <dbReference type="ARBA" id="ARBA00006242"/>
    </source>
</evidence>